<dbReference type="InterPro" id="IPR051239">
    <property type="entry name" value="2'-dNMP_N-hydrolase"/>
</dbReference>
<dbReference type="EMBL" id="JASZYV010000003">
    <property type="protein sequence ID" value="MDM0045866.1"/>
    <property type="molecule type" value="Genomic_DNA"/>
</dbReference>
<dbReference type="PANTHER" id="PTHR15364">
    <property type="entry name" value="2'-DEOXYNUCLEOSIDE 5'-PHOSPHATE N-HYDROLASE 1"/>
    <property type="match status" value="1"/>
</dbReference>
<proteinExistence type="predicted"/>
<dbReference type="Proteomes" id="UP001174908">
    <property type="component" value="Unassembled WGS sequence"/>
</dbReference>
<protein>
    <submittedName>
        <fullName evidence="1">Nucleoside 2-deoxyribosyltransferase</fullName>
    </submittedName>
</protein>
<name>A0ABT7ND30_9BURK</name>
<evidence type="ECO:0000313" key="1">
    <source>
        <dbReference type="EMBL" id="MDM0045866.1"/>
    </source>
</evidence>
<evidence type="ECO:0000313" key="2">
    <source>
        <dbReference type="Proteomes" id="UP001174908"/>
    </source>
</evidence>
<dbReference type="Pfam" id="PF05014">
    <property type="entry name" value="Nuc_deoxyrib_tr"/>
    <property type="match status" value="1"/>
</dbReference>
<reference evidence="1" key="1">
    <citation type="submission" date="2023-06" db="EMBL/GenBank/DDBJ databases">
        <authorList>
            <person name="Jiang Y."/>
            <person name="Liu Q."/>
        </authorList>
    </citation>
    <scope>NUCLEOTIDE SEQUENCE</scope>
    <source>
        <strain evidence="1">CGMCC 1.12089</strain>
    </source>
</reference>
<accession>A0ABT7ND30</accession>
<dbReference type="RefSeq" id="WP_286660972.1">
    <property type="nucleotide sequence ID" value="NZ_JASZYV010000003.1"/>
</dbReference>
<keyword evidence="2" id="KW-1185">Reference proteome</keyword>
<dbReference type="PANTHER" id="PTHR15364:SF0">
    <property type="entry name" value="2'-DEOXYNUCLEOSIDE 5'-PHOSPHATE N-HYDROLASE 1"/>
    <property type="match status" value="1"/>
</dbReference>
<organism evidence="1 2">
    <name type="scientific">Variovorax dokdonensis</name>
    <dbReference type="NCBI Taxonomy" id="344883"/>
    <lineage>
        <taxon>Bacteria</taxon>
        <taxon>Pseudomonadati</taxon>
        <taxon>Pseudomonadota</taxon>
        <taxon>Betaproteobacteria</taxon>
        <taxon>Burkholderiales</taxon>
        <taxon>Comamonadaceae</taxon>
        <taxon>Variovorax</taxon>
    </lineage>
</organism>
<dbReference type="Gene3D" id="3.40.50.450">
    <property type="match status" value="1"/>
</dbReference>
<sequence>MPSNDSAQRAAPRIYLAGPDVFRADCAPFFAALSTACKRLHLVAVPPSDGNLPHGFDGDDQAHAQRIYDDNIALIKTCDGVIANLAPFRGLEPDSGTVFEVGFAVALGLPVVGYGIPASTYAQRVGEQIECQPDAQGVLRERASGLMVEGLGQRANLMLTRSVLALADDAEDALARLARHFRVG</sequence>
<gene>
    <name evidence="1" type="ORF">QTH91_15365</name>
</gene>
<dbReference type="InterPro" id="IPR007710">
    <property type="entry name" value="Nucleoside_deoxyribTrfase"/>
</dbReference>
<comment type="caution">
    <text evidence="1">The sequence shown here is derived from an EMBL/GenBank/DDBJ whole genome shotgun (WGS) entry which is preliminary data.</text>
</comment>
<dbReference type="SUPFAM" id="SSF52309">
    <property type="entry name" value="N-(deoxy)ribosyltransferase-like"/>
    <property type="match status" value="1"/>
</dbReference>